<dbReference type="InterPro" id="IPR017441">
    <property type="entry name" value="Protein_kinase_ATP_BS"/>
</dbReference>
<evidence type="ECO:0000256" key="6">
    <source>
        <dbReference type="PROSITE-ProRule" id="PRU10141"/>
    </source>
</evidence>
<protein>
    <recommendedName>
        <fullName evidence="8">Protein kinase domain-containing protein</fullName>
    </recommendedName>
</protein>
<proteinExistence type="predicted"/>
<feature type="coiled-coil region" evidence="7">
    <location>
        <begin position="367"/>
        <end position="415"/>
    </location>
</feature>
<evidence type="ECO:0000313" key="10">
    <source>
        <dbReference type="Proteomes" id="UP001470230"/>
    </source>
</evidence>
<feature type="repeat" description="RCC1" evidence="5">
    <location>
        <begin position="239"/>
        <end position="291"/>
    </location>
</feature>
<dbReference type="InterPro" id="IPR051681">
    <property type="entry name" value="Ser/Thr_Kinases-Pseudokinases"/>
</dbReference>
<evidence type="ECO:0000256" key="4">
    <source>
        <dbReference type="ARBA" id="ARBA00022840"/>
    </source>
</evidence>
<dbReference type="PANTHER" id="PTHR44329">
    <property type="entry name" value="SERINE/THREONINE-PROTEIN KINASE TNNI3K-RELATED"/>
    <property type="match status" value="1"/>
</dbReference>
<keyword evidence="2 6" id="KW-0547">Nucleotide-binding</keyword>
<evidence type="ECO:0000256" key="1">
    <source>
        <dbReference type="ARBA" id="ARBA00022679"/>
    </source>
</evidence>
<comment type="caution">
    <text evidence="9">The sequence shown here is derived from an EMBL/GenBank/DDBJ whole genome shotgun (WGS) entry which is preliminary data.</text>
</comment>
<dbReference type="InterPro" id="IPR011009">
    <property type="entry name" value="Kinase-like_dom_sf"/>
</dbReference>
<evidence type="ECO:0000256" key="2">
    <source>
        <dbReference type="ARBA" id="ARBA00022741"/>
    </source>
</evidence>
<reference evidence="9 10" key="1">
    <citation type="submission" date="2024-04" db="EMBL/GenBank/DDBJ databases">
        <title>Tritrichomonas musculus Genome.</title>
        <authorList>
            <person name="Alves-Ferreira E."/>
            <person name="Grigg M."/>
            <person name="Lorenzi H."/>
            <person name="Galac M."/>
        </authorList>
    </citation>
    <scope>NUCLEOTIDE SEQUENCE [LARGE SCALE GENOMIC DNA]</scope>
    <source>
        <strain evidence="9 10">EAF2021</strain>
    </source>
</reference>
<gene>
    <name evidence="9" type="ORF">M9Y10_023746</name>
</gene>
<feature type="binding site" evidence="6">
    <location>
        <position position="463"/>
    </location>
    <ligand>
        <name>ATP</name>
        <dbReference type="ChEBI" id="CHEBI:30616"/>
    </ligand>
</feature>
<feature type="domain" description="Protein kinase" evidence="8">
    <location>
        <begin position="437"/>
        <end position="702"/>
    </location>
</feature>
<dbReference type="EMBL" id="JAPFFF010000003">
    <property type="protein sequence ID" value="KAK8895300.1"/>
    <property type="molecule type" value="Genomic_DNA"/>
</dbReference>
<dbReference type="PROSITE" id="PS00108">
    <property type="entry name" value="PROTEIN_KINASE_ST"/>
    <property type="match status" value="1"/>
</dbReference>
<dbReference type="PANTHER" id="PTHR44329:SF288">
    <property type="entry name" value="MITOGEN-ACTIVATED PROTEIN KINASE KINASE KINASE 20"/>
    <property type="match status" value="1"/>
</dbReference>
<dbReference type="InterPro" id="IPR009091">
    <property type="entry name" value="RCC1/BLIP-II"/>
</dbReference>
<accession>A0ABR2KW14</accession>
<dbReference type="SUPFAM" id="SSF56112">
    <property type="entry name" value="Protein kinase-like (PK-like)"/>
    <property type="match status" value="1"/>
</dbReference>
<dbReference type="PROSITE" id="PS00107">
    <property type="entry name" value="PROTEIN_KINASE_ATP"/>
    <property type="match status" value="1"/>
</dbReference>
<dbReference type="InterPro" id="IPR000408">
    <property type="entry name" value="Reg_chr_condens"/>
</dbReference>
<dbReference type="PROSITE" id="PS50012">
    <property type="entry name" value="RCC1_3"/>
    <property type="match status" value="1"/>
</dbReference>
<dbReference type="Pfam" id="PF00069">
    <property type="entry name" value="Pkinase"/>
    <property type="match status" value="1"/>
</dbReference>
<keyword evidence="10" id="KW-1185">Reference proteome</keyword>
<evidence type="ECO:0000259" key="8">
    <source>
        <dbReference type="PROSITE" id="PS50011"/>
    </source>
</evidence>
<dbReference type="Gene3D" id="2.130.10.30">
    <property type="entry name" value="Regulator of chromosome condensation 1/beta-lactamase-inhibitor protein II"/>
    <property type="match status" value="1"/>
</dbReference>
<dbReference type="Proteomes" id="UP001470230">
    <property type="component" value="Unassembled WGS sequence"/>
</dbReference>
<dbReference type="InterPro" id="IPR000719">
    <property type="entry name" value="Prot_kinase_dom"/>
</dbReference>
<dbReference type="SUPFAM" id="SSF50985">
    <property type="entry name" value="RCC1/BLIP-II"/>
    <property type="match status" value="1"/>
</dbReference>
<evidence type="ECO:0000256" key="3">
    <source>
        <dbReference type="ARBA" id="ARBA00022777"/>
    </source>
</evidence>
<dbReference type="SMART" id="SM00220">
    <property type="entry name" value="S_TKc"/>
    <property type="match status" value="1"/>
</dbReference>
<keyword evidence="4 6" id="KW-0067">ATP-binding</keyword>
<dbReference type="Gene3D" id="1.10.510.10">
    <property type="entry name" value="Transferase(Phosphotransferase) domain 1"/>
    <property type="match status" value="1"/>
</dbReference>
<organism evidence="9 10">
    <name type="scientific">Tritrichomonas musculus</name>
    <dbReference type="NCBI Taxonomy" id="1915356"/>
    <lineage>
        <taxon>Eukaryota</taxon>
        <taxon>Metamonada</taxon>
        <taxon>Parabasalia</taxon>
        <taxon>Tritrichomonadida</taxon>
        <taxon>Tritrichomonadidae</taxon>
        <taxon>Tritrichomonas</taxon>
    </lineage>
</organism>
<keyword evidence="1" id="KW-0808">Transferase</keyword>
<keyword evidence="3" id="KW-0418">Kinase</keyword>
<dbReference type="InterPro" id="IPR008271">
    <property type="entry name" value="Ser/Thr_kinase_AS"/>
</dbReference>
<name>A0ABR2KW14_9EUKA</name>
<dbReference type="Gene3D" id="3.30.200.20">
    <property type="entry name" value="Phosphorylase Kinase, domain 1"/>
    <property type="match status" value="1"/>
</dbReference>
<evidence type="ECO:0000256" key="7">
    <source>
        <dbReference type="SAM" id="Coils"/>
    </source>
</evidence>
<evidence type="ECO:0000256" key="5">
    <source>
        <dbReference type="PROSITE-ProRule" id="PRU00235"/>
    </source>
</evidence>
<dbReference type="Pfam" id="PF13540">
    <property type="entry name" value="RCC1_2"/>
    <property type="match status" value="1"/>
</dbReference>
<dbReference type="PROSITE" id="PS50011">
    <property type="entry name" value="PROTEIN_KINASE_DOM"/>
    <property type="match status" value="1"/>
</dbReference>
<sequence length="702" mass="78787">MEASGYNFSFNLGIKANNKAAGRTSPIVSPSCKLPIVVQSLSSYSIFCDYAVWIMKNGQGYAIGNTEKNGIGYKTPIDKLTSNTEIIIQNKKGHLCKFYSAVCGNNYTLYLTLDCSQLIISYYNHETLFLNINGRKIKALFGGCSSCAAIGTEGENYLITDTIYALPNATINPIFLPENEKSVKIACLQYSFIFLSSSGRVFEFNVKNSKFVEFPELKNETIVDISGTFNSCLLINKEGKVFGRGDNSHCKLGMPKDTKSVSTFTLIKSLDKYKIVFACTSSYHSLFITSDNKLIGCGENSYGEVMLKSGPTKDDVYPPVEIPVQGKISSCIAGLRLSVLFVDTELPPNMPNMKIELDNSVKSLKKEMEGLSKIEQLQKELDNAKKEIELLHQKEKDYLKQIQDLQKQLDDSKSAKGANEGKNHPFEIFDVETLDNFEKVKKLGRGATSEVYQVKRSELAALKIFDVELFNPDDDEDDDKEISIDVERLKRFLLEYEVLNKLDHPNIIKAFGFCFGDAKHPPAILLEYCPSNLKKKVKKLTKEQKILIIIEICSAMKKVHSVKIIHRDLKMENILLDKDNHVKLSDFGLCTIIDNESESFTRTQMAGTLKFMAPELVQGRTDYNEKVDIYAFGVVVYLVLNQGEYPQISLADVGNGIIPQIPDSFTKFSKSLIEKCWSKNAADRPSFDEIFDLLKANENNIV</sequence>
<evidence type="ECO:0000313" key="9">
    <source>
        <dbReference type="EMBL" id="KAK8895300.1"/>
    </source>
</evidence>
<keyword evidence="7" id="KW-0175">Coiled coil</keyword>